<keyword evidence="3" id="KW-1185">Reference proteome</keyword>
<dbReference type="EMBL" id="CAJJDN010000165">
    <property type="protein sequence ID" value="CAD8126130.1"/>
    <property type="molecule type" value="Genomic_DNA"/>
</dbReference>
<proteinExistence type="predicted"/>
<dbReference type="Proteomes" id="UP000692954">
    <property type="component" value="Unassembled WGS sequence"/>
</dbReference>
<organism evidence="2 3">
    <name type="scientific">Paramecium sonneborni</name>
    <dbReference type="NCBI Taxonomy" id="65129"/>
    <lineage>
        <taxon>Eukaryota</taxon>
        <taxon>Sar</taxon>
        <taxon>Alveolata</taxon>
        <taxon>Ciliophora</taxon>
        <taxon>Intramacronucleata</taxon>
        <taxon>Oligohymenophorea</taxon>
        <taxon>Peniculida</taxon>
        <taxon>Parameciidae</taxon>
        <taxon>Paramecium</taxon>
    </lineage>
</organism>
<protein>
    <submittedName>
        <fullName evidence="2">Uncharacterized protein</fullName>
    </submittedName>
</protein>
<gene>
    <name evidence="2" type="ORF">PSON_ATCC_30995.1.T1650023</name>
</gene>
<evidence type="ECO:0000313" key="3">
    <source>
        <dbReference type="Proteomes" id="UP000692954"/>
    </source>
</evidence>
<feature type="transmembrane region" description="Helical" evidence="1">
    <location>
        <begin position="15"/>
        <end position="36"/>
    </location>
</feature>
<keyword evidence="1" id="KW-1133">Transmembrane helix</keyword>
<dbReference type="AlphaFoldDB" id="A0A8S1RGP0"/>
<evidence type="ECO:0000256" key="1">
    <source>
        <dbReference type="SAM" id="Phobius"/>
    </source>
</evidence>
<keyword evidence="1" id="KW-0812">Transmembrane</keyword>
<reference evidence="2" key="1">
    <citation type="submission" date="2021-01" db="EMBL/GenBank/DDBJ databases">
        <authorList>
            <consortium name="Genoscope - CEA"/>
            <person name="William W."/>
        </authorList>
    </citation>
    <scope>NUCLEOTIDE SEQUENCE</scope>
</reference>
<comment type="caution">
    <text evidence="2">The sequence shown here is derived from an EMBL/GenBank/DDBJ whole genome shotgun (WGS) entry which is preliminary data.</text>
</comment>
<keyword evidence="1" id="KW-0472">Membrane</keyword>
<name>A0A8S1RGP0_9CILI</name>
<accession>A0A8S1RGP0</accession>
<sequence>MSHQLSIDDYVIGTMFIYIDIIILFLRILQILMILFGKK</sequence>
<evidence type="ECO:0000313" key="2">
    <source>
        <dbReference type="EMBL" id="CAD8126130.1"/>
    </source>
</evidence>